<dbReference type="Pfam" id="PF01580">
    <property type="entry name" value="FtsK_SpoIIIE"/>
    <property type="match status" value="1"/>
</dbReference>
<evidence type="ECO:0000256" key="4">
    <source>
        <dbReference type="ARBA" id="ARBA00023125"/>
    </source>
</evidence>
<evidence type="ECO:0000313" key="9">
    <source>
        <dbReference type="EMBL" id="OGG41283.1"/>
    </source>
</evidence>
<feature type="transmembrane region" description="Helical" evidence="7">
    <location>
        <begin position="72"/>
        <end position="90"/>
    </location>
</feature>
<dbReference type="EMBL" id="MFKK01000013">
    <property type="protein sequence ID" value="OGG41283.1"/>
    <property type="molecule type" value="Genomic_DNA"/>
</dbReference>
<dbReference type="PANTHER" id="PTHR22683:SF41">
    <property type="entry name" value="DNA TRANSLOCASE FTSK"/>
    <property type="match status" value="1"/>
</dbReference>
<dbReference type="AlphaFoldDB" id="A0A1F6BWT0"/>
<dbReference type="InterPro" id="IPR036388">
    <property type="entry name" value="WH-like_DNA-bd_sf"/>
</dbReference>
<dbReference type="InterPro" id="IPR050206">
    <property type="entry name" value="FtsK/SpoIIIE/SftA"/>
</dbReference>
<name>A0A1F6BWT0_9BACT</name>
<keyword evidence="3 5" id="KW-0067">ATP-binding</keyword>
<dbReference type="PROSITE" id="PS50901">
    <property type="entry name" value="FTSK"/>
    <property type="match status" value="1"/>
</dbReference>
<keyword evidence="2 5" id="KW-0547">Nucleotide-binding</keyword>
<feature type="binding site" evidence="5">
    <location>
        <begin position="384"/>
        <end position="391"/>
    </location>
    <ligand>
        <name>ATP</name>
        <dbReference type="ChEBI" id="CHEBI:30616"/>
    </ligand>
</feature>
<feature type="domain" description="FtsK" evidence="8">
    <location>
        <begin position="367"/>
        <end position="553"/>
    </location>
</feature>
<dbReference type="InterPro" id="IPR036390">
    <property type="entry name" value="WH_DNA-bd_sf"/>
</dbReference>
<dbReference type="SUPFAM" id="SSF46785">
    <property type="entry name" value="Winged helix' DNA-binding domain"/>
    <property type="match status" value="1"/>
</dbReference>
<dbReference type="InterPro" id="IPR003593">
    <property type="entry name" value="AAA+_ATPase"/>
</dbReference>
<dbReference type="InterPro" id="IPR018541">
    <property type="entry name" value="Ftsk_gamma"/>
</dbReference>
<dbReference type="GO" id="GO:0003677">
    <property type="term" value="F:DNA binding"/>
    <property type="evidence" value="ECO:0007669"/>
    <property type="project" value="UniProtKB-KW"/>
</dbReference>
<dbReference type="GO" id="GO:0005524">
    <property type="term" value="F:ATP binding"/>
    <property type="evidence" value="ECO:0007669"/>
    <property type="project" value="UniProtKB-UniRule"/>
</dbReference>
<organism evidence="9 10">
    <name type="scientific">Candidatus Jorgensenbacteria bacterium RIFCSPLOWO2_01_FULL_45_25b</name>
    <dbReference type="NCBI Taxonomy" id="1798471"/>
    <lineage>
        <taxon>Bacteria</taxon>
        <taxon>Candidatus Joergenseniibacteriota</taxon>
    </lineage>
</organism>
<sequence>MAKKKQLKKKQKEKEIVREKETIIEKIHPEIKRAIFIIALAGLAILLVLAAIGKAGPLGDYAYKGLHKLFGIGYYLLPTVSLLFALTLIVSEGKKIFGTTAIGGLIFILSGLGFLDIIAEGRGGLTGSLVGTIEKPFGTIASLIIMGVALVSSLLIIVNKPISIRALIRKREEEEEKPEQQKKEKELEIKLPLIPEEVRGETEKKDKKGEKELEIIEPKNMPKKGEIKQAEVRNYVPPPLSLLVSSVEKPTIGDLRANANIIKRTLESFGIVVEMGEINVGPTVTRYTLKPAEGVKLTRLTSLNQDLALALAAHPIRIEAPIPGKSLVGIEVPNKSAATVRLGSLLLYPEFHTAPPLTFALGRDVNGDPVFGDISKMPHMLIAGATGSGKSIMIQGMIISLLYKNSPEMLRMIMVDPKRVELSIYNDIPHLLTPVITENKKSIGALRWAIQEMERRYQILMEAGSRDIKSYNNKIEEKLPYIVIVIDELADLMVSYGKEVEGSIIRLAQMARATGIHLVVSTQRPSVEVITGLIKANIPSRIALQVASQVDSRTILDSAGAEKLLGNGDLLFTSAELSKPRRVQGSFISEEELKKVITFIKKNNRSAPEEKEEAEEAEETIETLGEKGGTGLGNIDFKSFNKAPDEDDDKLYEEALEIARQAGKISASFLQRRLRVGYARAARLLDMMEERGVIGQADGAKPREVFM</sequence>
<dbReference type="STRING" id="1798471.A3A21_03965"/>
<reference evidence="9 10" key="1">
    <citation type="journal article" date="2016" name="Nat. Commun.">
        <title>Thousands of microbial genomes shed light on interconnected biogeochemical processes in an aquifer system.</title>
        <authorList>
            <person name="Anantharaman K."/>
            <person name="Brown C.T."/>
            <person name="Hug L.A."/>
            <person name="Sharon I."/>
            <person name="Castelle C.J."/>
            <person name="Probst A.J."/>
            <person name="Thomas B.C."/>
            <person name="Singh A."/>
            <person name="Wilkins M.J."/>
            <person name="Karaoz U."/>
            <person name="Brodie E.L."/>
            <person name="Williams K.H."/>
            <person name="Hubbard S.S."/>
            <person name="Banfield J.F."/>
        </authorList>
    </citation>
    <scope>NUCLEOTIDE SEQUENCE [LARGE SCALE GENOMIC DNA]</scope>
</reference>
<feature type="transmembrane region" description="Helical" evidence="7">
    <location>
        <begin position="97"/>
        <end position="119"/>
    </location>
</feature>
<dbReference type="PANTHER" id="PTHR22683">
    <property type="entry name" value="SPORULATION PROTEIN RELATED"/>
    <property type="match status" value="1"/>
</dbReference>
<dbReference type="Proteomes" id="UP000176996">
    <property type="component" value="Unassembled WGS sequence"/>
</dbReference>
<evidence type="ECO:0000256" key="6">
    <source>
        <dbReference type="SAM" id="Coils"/>
    </source>
</evidence>
<dbReference type="InterPro" id="IPR041027">
    <property type="entry name" value="FtsK_alpha"/>
</dbReference>
<accession>A0A1F6BWT0</accession>
<keyword evidence="6" id="KW-0175">Coiled coil</keyword>
<evidence type="ECO:0000256" key="1">
    <source>
        <dbReference type="ARBA" id="ARBA00006474"/>
    </source>
</evidence>
<evidence type="ECO:0000256" key="2">
    <source>
        <dbReference type="ARBA" id="ARBA00022741"/>
    </source>
</evidence>
<dbReference type="SMART" id="SM00382">
    <property type="entry name" value="AAA"/>
    <property type="match status" value="1"/>
</dbReference>
<feature type="transmembrane region" description="Helical" evidence="7">
    <location>
        <begin position="34"/>
        <end position="52"/>
    </location>
</feature>
<feature type="transmembrane region" description="Helical" evidence="7">
    <location>
        <begin position="381"/>
        <end position="403"/>
    </location>
</feature>
<keyword evidence="7" id="KW-0472">Membrane</keyword>
<evidence type="ECO:0000259" key="8">
    <source>
        <dbReference type="PROSITE" id="PS50901"/>
    </source>
</evidence>
<keyword evidence="4" id="KW-0238">DNA-binding</keyword>
<evidence type="ECO:0000313" key="10">
    <source>
        <dbReference type="Proteomes" id="UP000176996"/>
    </source>
</evidence>
<dbReference type="Pfam" id="PF17854">
    <property type="entry name" value="FtsK_alpha"/>
    <property type="match status" value="1"/>
</dbReference>
<dbReference type="CDD" id="cd01127">
    <property type="entry name" value="TrwB_TraG_TraD_VirD4"/>
    <property type="match status" value="1"/>
</dbReference>
<evidence type="ECO:0000256" key="7">
    <source>
        <dbReference type="SAM" id="Phobius"/>
    </source>
</evidence>
<evidence type="ECO:0000256" key="3">
    <source>
        <dbReference type="ARBA" id="ARBA00022840"/>
    </source>
</evidence>
<feature type="transmembrane region" description="Helical" evidence="7">
    <location>
        <begin position="139"/>
        <end position="159"/>
    </location>
</feature>
<dbReference type="InterPro" id="IPR027417">
    <property type="entry name" value="P-loop_NTPase"/>
</dbReference>
<gene>
    <name evidence="9" type="ORF">A3A21_03965</name>
</gene>
<comment type="caution">
    <text evidence="9">The sequence shown here is derived from an EMBL/GenBank/DDBJ whole genome shotgun (WGS) entry which is preliminary data.</text>
</comment>
<dbReference type="Gene3D" id="3.30.980.40">
    <property type="match status" value="1"/>
</dbReference>
<comment type="similarity">
    <text evidence="1">Belongs to the FtsK/SpoIIIE/SftA family.</text>
</comment>
<keyword evidence="7" id="KW-1133">Transmembrane helix</keyword>
<dbReference type="SMART" id="SM00843">
    <property type="entry name" value="Ftsk_gamma"/>
    <property type="match status" value="1"/>
</dbReference>
<dbReference type="Gene3D" id="1.10.10.10">
    <property type="entry name" value="Winged helix-like DNA-binding domain superfamily/Winged helix DNA-binding domain"/>
    <property type="match status" value="1"/>
</dbReference>
<dbReference type="Gene3D" id="3.40.50.300">
    <property type="entry name" value="P-loop containing nucleotide triphosphate hydrolases"/>
    <property type="match status" value="1"/>
</dbReference>
<protein>
    <recommendedName>
        <fullName evidence="8">FtsK domain-containing protein</fullName>
    </recommendedName>
</protein>
<dbReference type="SUPFAM" id="SSF52540">
    <property type="entry name" value="P-loop containing nucleoside triphosphate hydrolases"/>
    <property type="match status" value="1"/>
</dbReference>
<keyword evidence="7" id="KW-0812">Transmembrane</keyword>
<proteinExistence type="inferred from homology"/>
<feature type="coiled-coil region" evidence="6">
    <location>
        <begin position="600"/>
        <end position="627"/>
    </location>
</feature>
<dbReference type="Pfam" id="PF09397">
    <property type="entry name" value="FtsK_gamma"/>
    <property type="match status" value="1"/>
</dbReference>
<evidence type="ECO:0000256" key="5">
    <source>
        <dbReference type="PROSITE-ProRule" id="PRU00289"/>
    </source>
</evidence>
<dbReference type="InterPro" id="IPR002543">
    <property type="entry name" value="FtsK_dom"/>
</dbReference>